<dbReference type="OrthoDB" id="1470350at2759"/>
<dbReference type="PRINTS" id="PR00463">
    <property type="entry name" value="EP450I"/>
</dbReference>
<keyword evidence="2 5" id="KW-0349">Heme</keyword>
<evidence type="ECO:0008006" key="10">
    <source>
        <dbReference type="Google" id="ProtNLM"/>
    </source>
</evidence>
<evidence type="ECO:0000256" key="6">
    <source>
        <dbReference type="RuleBase" id="RU000461"/>
    </source>
</evidence>
<dbReference type="GO" id="GO:0004497">
    <property type="term" value="F:monooxygenase activity"/>
    <property type="evidence" value="ECO:0007669"/>
    <property type="project" value="UniProtKB-KW"/>
</dbReference>
<comment type="similarity">
    <text evidence="6">Belongs to the cytochrome P450 family.</text>
</comment>
<evidence type="ECO:0000313" key="7">
    <source>
        <dbReference type="EMBL" id="CAG1985074.1"/>
    </source>
</evidence>
<dbReference type="EMBL" id="CAAKMV010000196">
    <property type="protein sequence ID" value="VIO64095.1"/>
    <property type="molecule type" value="Genomic_DNA"/>
</dbReference>
<dbReference type="PANTHER" id="PTHR24305:SF218">
    <property type="entry name" value="P450, PUTATIVE (EUROFUNG)-RELATED"/>
    <property type="match status" value="1"/>
</dbReference>
<dbReference type="SUPFAM" id="SSF48264">
    <property type="entry name" value="Cytochrome P450"/>
    <property type="match status" value="1"/>
</dbReference>
<dbReference type="OMA" id="FDNITHV"/>
<evidence type="ECO:0000256" key="1">
    <source>
        <dbReference type="ARBA" id="ARBA00001971"/>
    </source>
</evidence>
<dbReference type="InterPro" id="IPR001128">
    <property type="entry name" value="Cyt_P450"/>
</dbReference>
<dbReference type="InterPro" id="IPR017972">
    <property type="entry name" value="Cyt_P450_CS"/>
</dbReference>
<dbReference type="CDD" id="cd11059">
    <property type="entry name" value="CYP_fungal"/>
    <property type="match status" value="1"/>
</dbReference>
<feature type="binding site" description="axial binding residue" evidence="5">
    <location>
        <position position="450"/>
    </location>
    <ligand>
        <name>heme</name>
        <dbReference type="ChEBI" id="CHEBI:30413"/>
    </ligand>
    <ligandPart>
        <name>Fe</name>
        <dbReference type="ChEBI" id="CHEBI:18248"/>
    </ligandPart>
</feature>
<dbReference type="Proteomes" id="UP000746612">
    <property type="component" value="Unassembled WGS sequence"/>
</dbReference>
<evidence type="ECO:0000256" key="2">
    <source>
        <dbReference type="ARBA" id="ARBA00022617"/>
    </source>
</evidence>
<keyword evidence="3 5" id="KW-0479">Metal-binding</keyword>
<keyword evidence="6" id="KW-0560">Oxidoreductase</keyword>
<dbReference type="PANTHER" id="PTHR24305">
    <property type="entry name" value="CYTOCHROME P450"/>
    <property type="match status" value="1"/>
</dbReference>
<dbReference type="Pfam" id="PF00067">
    <property type="entry name" value="p450"/>
    <property type="match status" value="1"/>
</dbReference>
<gene>
    <name evidence="8" type="ORF">FUG_LOCUS562240</name>
    <name evidence="7" type="ORF">MDCFG202_LOCUS259870</name>
</gene>
<evidence type="ECO:0000256" key="5">
    <source>
        <dbReference type="PIRSR" id="PIRSR602401-1"/>
    </source>
</evidence>
<dbReference type="EMBL" id="CAJPIJ010000134">
    <property type="protein sequence ID" value="CAG1985074.1"/>
    <property type="molecule type" value="Genomic_DNA"/>
</dbReference>
<evidence type="ECO:0000256" key="3">
    <source>
        <dbReference type="ARBA" id="ARBA00022723"/>
    </source>
</evidence>
<dbReference type="SMR" id="A0A2H3H1M1"/>
<protein>
    <recommendedName>
        <fullName evidence="10">Cytochrome P450 monooxygenase</fullName>
    </recommendedName>
</protein>
<evidence type="ECO:0000313" key="9">
    <source>
        <dbReference type="Proteomes" id="UP000746612"/>
    </source>
</evidence>
<dbReference type="InterPro" id="IPR036396">
    <property type="entry name" value="Cyt_P450_sf"/>
</dbReference>
<organism evidence="7 9">
    <name type="scientific">Gibberella zeae</name>
    <name type="common">Wheat head blight fungus</name>
    <name type="synonym">Fusarium graminearum</name>
    <dbReference type="NCBI Taxonomy" id="5518"/>
    <lineage>
        <taxon>Eukaryota</taxon>
        <taxon>Fungi</taxon>
        <taxon>Dikarya</taxon>
        <taxon>Ascomycota</taxon>
        <taxon>Pezizomycotina</taxon>
        <taxon>Sordariomycetes</taxon>
        <taxon>Hypocreomycetidae</taxon>
        <taxon>Hypocreales</taxon>
        <taxon>Nectriaceae</taxon>
        <taxon>Fusarium</taxon>
    </lineage>
</organism>
<reference evidence="7" key="2">
    <citation type="submission" date="2021-03" db="EMBL/GenBank/DDBJ databases">
        <authorList>
            <person name="Alouane T."/>
            <person name="Langin T."/>
            <person name="Bonhomme L."/>
        </authorList>
    </citation>
    <scope>NUCLEOTIDE SEQUENCE</scope>
    <source>
        <strain evidence="7">MDC_Fg202</strain>
    </source>
</reference>
<dbReference type="Gene3D" id="1.10.630.10">
    <property type="entry name" value="Cytochrome P450"/>
    <property type="match status" value="1"/>
</dbReference>
<dbReference type="PROSITE" id="PS00086">
    <property type="entry name" value="CYTOCHROME_P450"/>
    <property type="match status" value="1"/>
</dbReference>
<comment type="cofactor">
    <cofactor evidence="1 5">
        <name>heme</name>
        <dbReference type="ChEBI" id="CHEBI:30413"/>
    </cofactor>
</comment>
<name>A0A2H3H1M1_GIBZA</name>
<evidence type="ECO:0000256" key="4">
    <source>
        <dbReference type="ARBA" id="ARBA00023004"/>
    </source>
</evidence>
<evidence type="ECO:0000313" key="8">
    <source>
        <dbReference type="EMBL" id="VIO64095.1"/>
    </source>
</evidence>
<dbReference type="GO" id="GO:0005506">
    <property type="term" value="F:iron ion binding"/>
    <property type="evidence" value="ECO:0007669"/>
    <property type="project" value="InterPro"/>
</dbReference>
<dbReference type="GO" id="GO:0020037">
    <property type="term" value="F:heme binding"/>
    <property type="evidence" value="ECO:0007669"/>
    <property type="project" value="InterPro"/>
</dbReference>
<proteinExistence type="inferred from homology"/>
<keyword evidence="4 5" id="KW-0408">Iron</keyword>
<keyword evidence="6" id="KW-0503">Monooxygenase</keyword>
<dbReference type="PRINTS" id="PR00385">
    <property type="entry name" value="P450"/>
</dbReference>
<dbReference type="GO" id="GO:0016705">
    <property type="term" value="F:oxidoreductase activity, acting on paired donors, with incorporation or reduction of molecular oxygen"/>
    <property type="evidence" value="ECO:0007669"/>
    <property type="project" value="InterPro"/>
</dbReference>
<reference evidence="8" key="1">
    <citation type="submission" date="2019-04" db="EMBL/GenBank/DDBJ databases">
        <authorList>
            <person name="Melise S."/>
            <person name="Noan J."/>
            <person name="Okalmin O."/>
        </authorList>
    </citation>
    <scope>NUCLEOTIDE SEQUENCE</scope>
    <source>
        <strain evidence="8">FN9</strain>
    </source>
</reference>
<dbReference type="InterPro" id="IPR002401">
    <property type="entry name" value="Cyt_P450_E_grp-I"/>
</dbReference>
<sequence>MPLILSITSSGTVLVLLTLLSLAAVVILSTYRLIKYRHIPGPLLCRVSHHYVTLFDLLRQRPQTVAKWHRQYGPFVQIAPGQVSISDVTAMRELYSSSARNPKSGYFDNFLYHNARAIFAEKEYLGHREKRGLVSSFFQATSVYKPDIQQPLRDRVLAAMMRIEENIITSGQGVVDVMPIINHYAWDNTTSLVFGPCHSSQALQGDENDRNLLARLKNSEMWGAVKNNLPIVFSGIKLAVAVYTRSTKYFSAEDDLDKWAMQRLYKTTSDPKSSQDERSIVQLIQHLRQNGRPLSDSYLESEIIDNLYAGQATVTVALTYAVYHLSRNPYWQSMVQRELDGLPRDADGLPNWTLLNKAPILEACIRESYRLNPVASGRAERVLARDSRYGDIFIPQNTIVSASTIALHLDPQVWLNPREFNPRRWLDATPDEILRLERSFIPFGYGARLCLGKAFANLQIKMFVAAIYSKDNTGLEIPGQTMEQWGTQDALPKGLKCRLRFEERK</sequence>
<dbReference type="InterPro" id="IPR050121">
    <property type="entry name" value="Cytochrome_P450_monoxygenase"/>
</dbReference>
<accession>A0A2H3H1M1</accession>
<dbReference type="AlphaFoldDB" id="A0A2H3H1M1"/>